<proteinExistence type="predicted"/>
<organism evidence="1 2">
    <name type="scientific">Nephila pilipes</name>
    <name type="common">Giant wood spider</name>
    <name type="synonym">Nephila maculata</name>
    <dbReference type="NCBI Taxonomy" id="299642"/>
    <lineage>
        <taxon>Eukaryota</taxon>
        <taxon>Metazoa</taxon>
        <taxon>Ecdysozoa</taxon>
        <taxon>Arthropoda</taxon>
        <taxon>Chelicerata</taxon>
        <taxon>Arachnida</taxon>
        <taxon>Araneae</taxon>
        <taxon>Araneomorphae</taxon>
        <taxon>Entelegynae</taxon>
        <taxon>Araneoidea</taxon>
        <taxon>Nephilidae</taxon>
        <taxon>Nephila</taxon>
    </lineage>
</organism>
<protein>
    <submittedName>
        <fullName evidence="1">Uncharacterized protein</fullName>
    </submittedName>
</protein>
<dbReference type="EMBL" id="BMAW01128765">
    <property type="protein sequence ID" value="GFU27354.1"/>
    <property type="molecule type" value="Genomic_DNA"/>
</dbReference>
<dbReference type="Proteomes" id="UP000887013">
    <property type="component" value="Unassembled WGS sequence"/>
</dbReference>
<evidence type="ECO:0000313" key="1">
    <source>
        <dbReference type="EMBL" id="GFU27354.1"/>
    </source>
</evidence>
<reference evidence="1" key="1">
    <citation type="submission" date="2020-08" db="EMBL/GenBank/DDBJ databases">
        <title>Multicomponent nature underlies the extraordinary mechanical properties of spider dragline silk.</title>
        <authorList>
            <person name="Kono N."/>
            <person name="Nakamura H."/>
            <person name="Mori M."/>
            <person name="Yoshida Y."/>
            <person name="Ohtoshi R."/>
            <person name="Malay A.D."/>
            <person name="Moran D.A.P."/>
            <person name="Tomita M."/>
            <person name="Numata K."/>
            <person name="Arakawa K."/>
        </authorList>
    </citation>
    <scope>NUCLEOTIDE SEQUENCE</scope>
</reference>
<name>A0A8X6UL02_NEPPI</name>
<gene>
    <name evidence="1" type="ORF">NPIL_185721</name>
</gene>
<evidence type="ECO:0000313" key="2">
    <source>
        <dbReference type="Proteomes" id="UP000887013"/>
    </source>
</evidence>
<keyword evidence="2" id="KW-1185">Reference proteome</keyword>
<sequence>MKKKKRQNYIVEERHHTIEMQNDECIISDLEVELDSSVFIENCHNPSKKKKYYYEVQDVPKRSFYEDSMNSYISANNTSERCTKTDCAKQLCNLVFKKNSIT</sequence>
<dbReference type="AlphaFoldDB" id="A0A8X6UL02"/>
<accession>A0A8X6UL02</accession>
<comment type="caution">
    <text evidence="1">The sequence shown here is derived from an EMBL/GenBank/DDBJ whole genome shotgun (WGS) entry which is preliminary data.</text>
</comment>